<keyword evidence="2" id="KW-1185">Reference proteome</keyword>
<evidence type="ECO:0000313" key="2">
    <source>
        <dbReference type="Proteomes" id="UP001187192"/>
    </source>
</evidence>
<organism evidence="1 2">
    <name type="scientific">Ficus carica</name>
    <name type="common">Common fig</name>
    <dbReference type="NCBI Taxonomy" id="3494"/>
    <lineage>
        <taxon>Eukaryota</taxon>
        <taxon>Viridiplantae</taxon>
        <taxon>Streptophyta</taxon>
        <taxon>Embryophyta</taxon>
        <taxon>Tracheophyta</taxon>
        <taxon>Spermatophyta</taxon>
        <taxon>Magnoliopsida</taxon>
        <taxon>eudicotyledons</taxon>
        <taxon>Gunneridae</taxon>
        <taxon>Pentapetalae</taxon>
        <taxon>rosids</taxon>
        <taxon>fabids</taxon>
        <taxon>Rosales</taxon>
        <taxon>Moraceae</taxon>
        <taxon>Ficeae</taxon>
        <taxon>Ficus</taxon>
    </lineage>
</organism>
<comment type="caution">
    <text evidence="1">The sequence shown here is derived from an EMBL/GenBank/DDBJ whole genome shotgun (WGS) entry which is preliminary data.</text>
</comment>
<dbReference type="AlphaFoldDB" id="A0AA88ABA8"/>
<dbReference type="Proteomes" id="UP001187192">
    <property type="component" value="Unassembled WGS sequence"/>
</dbReference>
<proteinExistence type="predicted"/>
<sequence>MESAVPLPNIFVMAPLPARPPPFYLPRARTPSAISLPLRFLNFVVASTPLLTLPLPKSPNTIVASNLHHHRCHILGGISRFTSSITTVVLVAFTRIEIVFYQTTLTTPVFSFQLFGSFSIAMAVQRSRFVLVAVGARSPATPWCFLQPPRALLLVFKSV</sequence>
<gene>
    <name evidence="1" type="ORF">TIFTF001_020720</name>
</gene>
<reference evidence="1" key="1">
    <citation type="submission" date="2023-07" db="EMBL/GenBank/DDBJ databases">
        <title>draft genome sequence of fig (Ficus carica).</title>
        <authorList>
            <person name="Takahashi T."/>
            <person name="Nishimura K."/>
        </authorList>
    </citation>
    <scope>NUCLEOTIDE SEQUENCE</scope>
</reference>
<name>A0AA88ABA8_FICCA</name>
<accession>A0AA88ABA8</accession>
<protein>
    <submittedName>
        <fullName evidence="1">Uncharacterized protein</fullName>
    </submittedName>
</protein>
<evidence type="ECO:0000313" key="1">
    <source>
        <dbReference type="EMBL" id="GMN51558.1"/>
    </source>
</evidence>
<dbReference type="EMBL" id="BTGU01000038">
    <property type="protein sequence ID" value="GMN51558.1"/>
    <property type="molecule type" value="Genomic_DNA"/>
</dbReference>